<dbReference type="InterPro" id="IPR050386">
    <property type="entry name" value="Glycosyl_hydrolase_5"/>
</dbReference>
<evidence type="ECO:0000256" key="3">
    <source>
        <dbReference type="ARBA" id="ARBA00022475"/>
    </source>
</evidence>
<keyword evidence="9" id="KW-0325">Glycoprotein</keyword>
<dbReference type="GO" id="GO:0005886">
    <property type="term" value="C:plasma membrane"/>
    <property type="evidence" value="ECO:0007669"/>
    <property type="project" value="UniProtKB-SubCell"/>
</dbReference>
<evidence type="ECO:0000256" key="5">
    <source>
        <dbReference type="ARBA" id="ARBA00022801"/>
    </source>
</evidence>
<dbReference type="GO" id="GO:0009986">
    <property type="term" value="C:cell surface"/>
    <property type="evidence" value="ECO:0007669"/>
    <property type="project" value="TreeGrafter"/>
</dbReference>
<evidence type="ECO:0000256" key="8">
    <source>
        <dbReference type="ARBA" id="ARBA00023136"/>
    </source>
</evidence>
<keyword evidence="5 19" id="KW-0378">Hydrolase</keyword>
<keyword evidence="20" id="KW-1185">Reference proteome</keyword>
<feature type="compositionally biased region" description="Low complexity" evidence="16">
    <location>
        <begin position="683"/>
        <end position="693"/>
    </location>
</feature>
<dbReference type="GO" id="GO:0004338">
    <property type="term" value="F:glucan exo-1,3-beta-glucosidase activity"/>
    <property type="evidence" value="ECO:0007669"/>
    <property type="project" value="UniProtKB-EC"/>
</dbReference>
<evidence type="ECO:0000256" key="11">
    <source>
        <dbReference type="ARBA" id="ARBA00023316"/>
    </source>
</evidence>
<organism evidence="19 20">
    <name type="scientific">Acaromyces ingoldii</name>
    <dbReference type="NCBI Taxonomy" id="215250"/>
    <lineage>
        <taxon>Eukaryota</taxon>
        <taxon>Fungi</taxon>
        <taxon>Dikarya</taxon>
        <taxon>Basidiomycota</taxon>
        <taxon>Ustilaginomycotina</taxon>
        <taxon>Exobasidiomycetes</taxon>
        <taxon>Exobasidiales</taxon>
        <taxon>Cryptobasidiaceae</taxon>
        <taxon>Acaromyces</taxon>
    </lineage>
</organism>
<dbReference type="GO" id="GO:0009251">
    <property type="term" value="P:glucan catabolic process"/>
    <property type="evidence" value="ECO:0007669"/>
    <property type="project" value="TreeGrafter"/>
</dbReference>
<dbReference type="PANTHER" id="PTHR31297:SF34">
    <property type="entry name" value="GLUCAN 1,3-BETA-GLUCOSIDASE 2"/>
    <property type="match status" value="1"/>
</dbReference>
<evidence type="ECO:0000259" key="18">
    <source>
        <dbReference type="Pfam" id="PF00150"/>
    </source>
</evidence>
<dbReference type="InterPro" id="IPR017853">
    <property type="entry name" value="GH"/>
</dbReference>
<dbReference type="EMBL" id="KZ819638">
    <property type="protein sequence ID" value="PWN88602.1"/>
    <property type="molecule type" value="Genomic_DNA"/>
</dbReference>
<accession>A0A316YHG0</accession>
<keyword evidence="3" id="KW-1003">Cell membrane</keyword>
<evidence type="ECO:0000313" key="19">
    <source>
        <dbReference type="EMBL" id="PWN88602.1"/>
    </source>
</evidence>
<keyword evidence="4 17" id="KW-0812">Transmembrane</keyword>
<evidence type="ECO:0000256" key="17">
    <source>
        <dbReference type="SAM" id="Phobius"/>
    </source>
</evidence>
<comment type="function">
    <text evidence="13">Glucosidase involved in the degradation of cellulosic biomass. Active on lichenan.</text>
</comment>
<keyword evidence="11" id="KW-0961">Cell wall biogenesis/degradation</keyword>
<name>A0A316YHG0_9BASI</name>
<dbReference type="EC" id="3.2.1.58" evidence="14"/>
<comment type="catalytic activity">
    <reaction evidence="12">
        <text>Successive hydrolysis of beta-D-glucose units from the non-reducing ends of (1-&gt;3)-beta-D-glucans, releasing alpha-glucose.</text>
        <dbReference type="EC" id="3.2.1.58"/>
    </reaction>
</comment>
<evidence type="ECO:0000256" key="13">
    <source>
        <dbReference type="ARBA" id="ARBA00037126"/>
    </source>
</evidence>
<evidence type="ECO:0000256" key="1">
    <source>
        <dbReference type="ARBA" id="ARBA00004401"/>
    </source>
</evidence>
<evidence type="ECO:0000256" key="16">
    <source>
        <dbReference type="SAM" id="MobiDB-lite"/>
    </source>
</evidence>
<comment type="subcellular location">
    <subcellularLocation>
        <location evidence="1">Cell membrane</location>
        <topology evidence="1">Single-pass type II membrane protein</topology>
    </subcellularLocation>
</comment>
<dbReference type="GO" id="GO:0005576">
    <property type="term" value="C:extracellular region"/>
    <property type="evidence" value="ECO:0007669"/>
    <property type="project" value="TreeGrafter"/>
</dbReference>
<feature type="compositionally biased region" description="Pro residues" evidence="16">
    <location>
        <begin position="668"/>
        <end position="682"/>
    </location>
</feature>
<keyword evidence="8 17" id="KW-0472">Membrane</keyword>
<dbReference type="Gene3D" id="3.20.20.80">
    <property type="entry name" value="Glycosidases"/>
    <property type="match status" value="1"/>
</dbReference>
<evidence type="ECO:0000256" key="2">
    <source>
        <dbReference type="ARBA" id="ARBA00005641"/>
    </source>
</evidence>
<dbReference type="InParanoid" id="A0A316YHG0"/>
<evidence type="ECO:0000256" key="12">
    <source>
        <dbReference type="ARBA" id="ARBA00036824"/>
    </source>
</evidence>
<evidence type="ECO:0000256" key="15">
    <source>
        <dbReference type="ARBA" id="ARBA00041260"/>
    </source>
</evidence>
<dbReference type="PANTHER" id="PTHR31297">
    <property type="entry name" value="GLUCAN ENDO-1,6-BETA-GLUCOSIDASE B"/>
    <property type="match status" value="1"/>
</dbReference>
<evidence type="ECO:0000256" key="6">
    <source>
        <dbReference type="ARBA" id="ARBA00022968"/>
    </source>
</evidence>
<gene>
    <name evidence="19" type="ORF">FA10DRAFT_232652</name>
</gene>
<feature type="region of interest" description="Disordered" evidence="16">
    <location>
        <begin position="655"/>
        <end position="693"/>
    </location>
</feature>
<dbReference type="SUPFAM" id="SSF51445">
    <property type="entry name" value="(Trans)glycosidases"/>
    <property type="match status" value="1"/>
</dbReference>
<dbReference type="RefSeq" id="XP_025375800.1">
    <property type="nucleotide sequence ID" value="XM_025518916.1"/>
</dbReference>
<dbReference type="Proteomes" id="UP000245768">
    <property type="component" value="Unassembled WGS sequence"/>
</dbReference>
<evidence type="ECO:0000313" key="20">
    <source>
        <dbReference type="Proteomes" id="UP000245768"/>
    </source>
</evidence>
<dbReference type="OrthoDB" id="62120at2759"/>
<evidence type="ECO:0000256" key="10">
    <source>
        <dbReference type="ARBA" id="ARBA00023295"/>
    </source>
</evidence>
<feature type="region of interest" description="Disordered" evidence="16">
    <location>
        <begin position="43"/>
        <end position="73"/>
    </location>
</feature>
<evidence type="ECO:0000256" key="9">
    <source>
        <dbReference type="ARBA" id="ARBA00023180"/>
    </source>
</evidence>
<keyword evidence="6" id="KW-0735">Signal-anchor</keyword>
<feature type="transmembrane region" description="Helical" evidence="17">
    <location>
        <begin position="17"/>
        <end position="42"/>
    </location>
</feature>
<dbReference type="GeneID" id="37040832"/>
<feature type="domain" description="Glycoside hydrolase family 5" evidence="18">
    <location>
        <begin position="178"/>
        <end position="415"/>
    </location>
</feature>
<proteinExistence type="inferred from homology"/>
<dbReference type="Pfam" id="PF00150">
    <property type="entry name" value="Cellulase"/>
    <property type="match status" value="1"/>
</dbReference>
<dbReference type="InterPro" id="IPR001547">
    <property type="entry name" value="Glyco_hydro_5"/>
</dbReference>
<keyword evidence="10" id="KW-0326">Glycosidase</keyword>
<evidence type="ECO:0000256" key="14">
    <source>
        <dbReference type="ARBA" id="ARBA00038929"/>
    </source>
</evidence>
<protein>
    <recommendedName>
        <fullName evidence="14">glucan 1,3-beta-glucosidase</fullName>
        <ecNumber evidence="14">3.2.1.58</ecNumber>
    </recommendedName>
    <alternativeName>
        <fullName evidence="15">Exo-1,3-beta-glucanase D</fullName>
    </alternativeName>
</protein>
<reference evidence="19 20" key="1">
    <citation type="journal article" date="2018" name="Mol. Biol. Evol.">
        <title>Broad Genomic Sampling Reveals a Smut Pathogenic Ancestry of the Fungal Clade Ustilaginomycotina.</title>
        <authorList>
            <person name="Kijpornyongpan T."/>
            <person name="Mondo S.J."/>
            <person name="Barry K."/>
            <person name="Sandor L."/>
            <person name="Lee J."/>
            <person name="Lipzen A."/>
            <person name="Pangilinan J."/>
            <person name="LaButti K."/>
            <person name="Hainaut M."/>
            <person name="Henrissat B."/>
            <person name="Grigoriev I.V."/>
            <person name="Spatafora J.W."/>
            <person name="Aime M.C."/>
        </authorList>
    </citation>
    <scope>NUCLEOTIDE SEQUENCE [LARGE SCALE GENOMIC DNA]</scope>
    <source>
        <strain evidence="19 20">MCA 4198</strain>
    </source>
</reference>
<comment type="similarity">
    <text evidence="2">Belongs to the glycosyl hydrolase 5 (cellulase A) family.</text>
</comment>
<keyword evidence="7 17" id="KW-1133">Transmembrane helix</keyword>
<evidence type="ECO:0000256" key="7">
    <source>
        <dbReference type="ARBA" id="ARBA00022989"/>
    </source>
</evidence>
<dbReference type="AlphaFoldDB" id="A0A316YHG0"/>
<dbReference type="STRING" id="215250.A0A316YHG0"/>
<dbReference type="GO" id="GO:0071555">
    <property type="term" value="P:cell wall organization"/>
    <property type="evidence" value="ECO:0007669"/>
    <property type="project" value="UniProtKB-KW"/>
</dbReference>
<evidence type="ECO:0000256" key="4">
    <source>
        <dbReference type="ARBA" id="ARBA00022692"/>
    </source>
</evidence>
<sequence length="693" mass="75162">MGPDGKRLPAVPHKKRWWILGGVAVLLAVLVVAIAVPVTTLLDDKDNNTTKSPDGTVEPGTGPGGKVLTSGGDGTKIRMDNGTIFTYSNPFGGTWSSDLTDNSARAQNYTPALNATWDYAKNRILGVNLGGWLVLEPFIVPNLFEPYENTSSPILDEYGLSQKWQSEGQLEQKMRQHYDTFITEYDFALIAGAGLNWVRLPLGYWAIETMANEPYLPKVSWEYFLKAIQWARKYGLRIELDLHAMPGSVNNYNHGGKSGVLNFLNSAAGMQAAQRGLNYIRVITEYISQPEIANVVPIFGIINEPNTGLGIGVENLKRFYSEVYQEVRNITGTGAGKGPIIALSDGFAGLNNYQGFLSQADRVAWDQHAYVAFTPPFPDRTGLTQTACNYYGSSTDGYFVQNGLTIAGEWSLATNDCGLYLNGVGLGFRYENSDQADKSHPQYFGSCVPFDDWANYDNSTKAAMKQGALAQMDALRNFFFWTWKIGDSLRTGKPVNPNWSYLLGIQQGWMPTNPQKESNGFCASYQKQNSSASITWTGFTSWSSTFSDYMTGAASTYNPQTQTFAWPPTSMSTGIASNSNVGSTPVSAIPSYTATGTPLSAGTPTVSASISGEATPTLNPWANNSKAAPAYAAINGCGYYMDIFNVQNSDNVGQWPCAGSAPSKRSPQPMPTPVASPNPGPAAPASTPAPRRR</sequence>